<dbReference type="RefSeq" id="WP_080044916.1">
    <property type="nucleotide sequence ID" value="NZ_OOHJ01000018.1"/>
</dbReference>
<keyword evidence="2" id="KW-1185">Reference proteome</keyword>
<gene>
    <name evidence="1" type="ORF">BKM31_49990</name>
</gene>
<evidence type="ECO:0000313" key="2">
    <source>
        <dbReference type="Proteomes" id="UP000190797"/>
    </source>
</evidence>
<protein>
    <submittedName>
        <fullName evidence="1">Uncharacterized protein</fullName>
    </submittedName>
</protein>
<proteinExistence type="predicted"/>
<evidence type="ECO:0000313" key="1">
    <source>
        <dbReference type="EMBL" id="AQZ68532.1"/>
    </source>
</evidence>
<dbReference type="STRING" id="1909395.BKM31_49990"/>
<organism evidence="1 2">
    <name type="scientific">[Actinomadura] parvosata subsp. kistnae</name>
    <dbReference type="NCBI Taxonomy" id="1909395"/>
    <lineage>
        <taxon>Bacteria</taxon>
        <taxon>Bacillati</taxon>
        <taxon>Actinomycetota</taxon>
        <taxon>Actinomycetes</taxon>
        <taxon>Streptosporangiales</taxon>
        <taxon>Streptosporangiaceae</taxon>
        <taxon>Nonomuraea</taxon>
    </lineage>
</organism>
<dbReference type="Proteomes" id="UP000190797">
    <property type="component" value="Chromosome"/>
</dbReference>
<reference evidence="2" key="1">
    <citation type="journal article" date="2017" name="Med. Chem. Commun.">
        <title>Nonomuraea sp. ATCC 55076 harbours the largest actinomycete chromosome to date and the kistamicin biosynthetic gene cluster.</title>
        <authorList>
            <person name="Nazari B."/>
            <person name="Forneris C.C."/>
            <person name="Gibson M.I."/>
            <person name="Moon K."/>
            <person name="Schramma K.R."/>
            <person name="Seyedsayamdost M.R."/>
        </authorList>
    </citation>
    <scope>NUCLEOTIDE SEQUENCE [LARGE SCALE GENOMIC DNA]</scope>
    <source>
        <strain evidence="2">ATCC 55076</strain>
    </source>
</reference>
<dbReference type="EMBL" id="CP017717">
    <property type="protein sequence ID" value="AQZ68532.1"/>
    <property type="molecule type" value="Genomic_DNA"/>
</dbReference>
<name>A0A1V0AEK5_9ACTN</name>
<accession>A0A1V0AEK5</accession>
<dbReference type="KEGG" id="noa:BKM31_49990"/>
<sequence length="179" mass="20019">MAALLNMPPMDETAAHDDNAPRARQLLSLYTELAEWAKLSARAVEQLDVPDAHESTERFAYLIEYTDQYAKGWHRAPSDQCEGVTVADSAEAVAQTVLPRYITHLAGDLDNYELWLTESFSLRASVWHMDSAAAHRYGRRSAWPPSAQVLQDLRVPPQAVEIRTPSQINQIVDLHNAPG</sequence>
<dbReference type="AlphaFoldDB" id="A0A1V0AEK5"/>